<feature type="transmembrane region" description="Helical" evidence="1">
    <location>
        <begin position="34"/>
        <end position="53"/>
    </location>
</feature>
<proteinExistence type="predicted"/>
<feature type="transmembrane region" description="Helical" evidence="1">
    <location>
        <begin position="7"/>
        <end position="28"/>
    </location>
</feature>
<accession>A0ABW7GRB2</accession>
<gene>
    <name evidence="2" type="ORF">ACG04Q_22460</name>
</gene>
<name>A0ABW7GRB2_9BURK</name>
<keyword evidence="1" id="KW-0812">Transmembrane</keyword>
<sequence>MERWEKLERAVVVVLAALLTALSIWTLVAGHRSFLLTLFLWPFMLSGIWEVFFEDHLDSDVPPGRLEKLLATGWLWFRRIALVCAAIFFGYVGIRGGLENESVALLVGLVLCALSLWVAVFGGGKQKSLSDDHEIHQRRRARYKWWI</sequence>
<feature type="transmembrane region" description="Helical" evidence="1">
    <location>
        <begin position="104"/>
        <end position="123"/>
    </location>
</feature>
<protein>
    <submittedName>
        <fullName evidence="2">Uncharacterized protein</fullName>
    </submittedName>
</protein>
<evidence type="ECO:0000313" key="2">
    <source>
        <dbReference type="EMBL" id="MFG6464349.1"/>
    </source>
</evidence>
<keyword evidence="1" id="KW-0472">Membrane</keyword>
<keyword evidence="1" id="KW-1133">Transmembrane helix</keyword>
<evidence type="ECO:0000256" key="1">
    <source>
        <dbReference type="SAM" id="Phobius"/>
    </source>
</evidence>
<organism evidence="2 3">
    <name type="scientific">Pelomonas lactea</name>
    <dbReference type="NCBI Taxonomy" id="3299030"/>
    <lineage>
        <taxon>Bacteria</taxon>
        <taxon>Pseudomonadati</taxon>
        <taxon>Pseudomonadota</taxon>
        <taxon>Betaproteobacteria</taxon>
        <taxon>Burkholderiales</taxon>
        <taxon>Sphaerotilaceae</taxon>
        <taxon>Roseateles</taxon>
    </lineage>
</organism>
<comment type="caution">
    <text evidence="2">The sequence shown here is derived from an EMBL/GenBank/DDBJ whole genome shotgun (WGS) entry which is preliminary data.</text>
</comment>
<dbReference type="EMBL" id="JBIGHX010000009">
    <property type="protein sequence ID" value="MFG6464349.1"/>
    <property type="molecule type" value="Genomic_DNA"/>
</dbReference>
<keyword evidence="3" id="KW-1185">Reference proteome</keyword>
<reference evidence="2 3" key="1">
    <citation type="submission" date="2024-08" db="EMBL/GenBank/DDBJ databases">
        <authorList>
            <person name="Lu H."/>
        </authorList>
    </citation>
    <scope>NUCLEOTIDE SEQUENCE [LARGE SCALE GENOMIC DNA]</scope>
    <source>
        <strain evidence="2 3">DXS20W</strain>
    </source>
</reference>
<feature type="transmembrane region" description="Helical" evidence="1">
    <location>
        <begin position="74"/>
        <end position="92"/>
    </location>
</feature>
<dbReference type="RefSeq" id="WP_394513724.1">
    <property type="nucleotide sequence ID" value="NZ_JBIGHX010000009.1"/>
</dbReference>
<dbReference type="Proteomes" id="UP001606302">
    <property type="component" value="Unassembled WGS sequence"/>
</dbReference>
<evidence type="ECO:0000313" key="3">
    <source>
        <dbReference type="Proteomes" id="UP001606302"/>
    </source>
</evidence>